<evidence type="ECO:0000313" key="2">
    <source>
        <dbReference type="Proteomes" id="UP000041254"/>
    </source>
</evidence>
<proteinExistence type="predicted"/>
<sequence>MWAFAHFFQYGFDWSPPLTTYPLTNKRKAWAKNHWREEIENGDFGDDANKKAKIKALEEDSTIRVARVFELAAEGPEGFKSAVYNLVPDKPTVVLPDKDKKGGEGSTAGR</sequence>
<evidence type="ECO:0000313" key="1">
    <source>
        <dbReference type="EMBL" id="CEL93718.1"/>
    </source>
</evidence>
<gene>
    <name evidence="1" type="ORF">Vbra_11373</name>
</gene>
<dbReference type="InParanoid" id="A0A0G4EDV1"/>
<name>A0A0G4EDV1_VITBC</name>
<accession>A0A0G4EDV1</accession>
<protein>
    <submittedName>
        <fullName evidence="1">Uncharacterized protein</fullName>
    </submittedName>
</protein>
<dbReference type="Proteomes" id="UP000041254">
    <property type="component" value="Unassembled WGS sequence"/>
</dbReference>
<keyword evidence="2" id="KW-1185">Reference proteome</keyword>
<dbReference type="AlphaFoldDB" id="A0A0G4EDV1"/>
<dbReference type="PhylomeDB" id="A0A0G4EDV1"/>
<reference evidence="1 2" key="1">
    <citation type="submission" date="2014-11" db="EMBL/GenBank/DDBJ databases">
        <authorList>
            <person name="Zhu J."/>
            <person name="Qi W."/>
            <person name="Song R."/>
        </authorList>
    </citation>
    <scope>NUCLEOTIDE SEQUENCE [LARGE SCALE GENOMIC DNA]</scope>
</reference>
<organism evidence="1 2">
    <name type="scientific">Vitrella brassicaformis (strain CCMP3155)</name>
    <dbReference type="NCBI Taxonomy" id="1169540"/>
    <lineage>
        <taxon>Eukaryota</taxon>
        <taxon>Sar</taxon>
        <taxon>Alveolata</taxon>
        <taxon>Colpodellida</taxon>
        <taxon>Vitrellaceae</taxon>
        <taxon>Vitrella</taxon>
    </lineage>
</organism>
<dbReference type="EMBL" id="CDMY01000185">
    <property type="protein sequence ID" value="CEL93718.1"/>
    <property type="molecule type" value="Genomic_DNA"/>
</dbReference>
<dbReference type="VEuPathDB" id="CryptoDB:Vbra_11373"/>